<dbReference type="EMBL" id="JACHMD010000001">
    <property type="protein sequence ID" value="MBB4666444.1"/>
    <property type="molecule type" value="Genomic_DNA"/>
</dbReference>
<keyword evidence="2" id="KW-1185">Reference proteome</keyword>
<protein>
    <recommendedName>
        <fullName evidence="3">DUF3263 domain-containing protein</fullName>
    </recommendedName>
</protein>
<dbReference type="InterPro" id="IPR021678">
    <property type="entry name" value="DUF3263"/>
</dbReference>
<accession>A0A7W7FKJ7</accession>
<sequence>MPTAAELLDFEATHPGHPGSKVHEIEAAFDGMPAARYYQLLVRAADAIEGQARDPVTAHRVTRLTKGSAALAR</sequence>
<evidence type="ECO:0008006" key="3">
    <source>
        <dbReference type="Google" id="ProtNLM"/>
    </source>
</evidence>
<evidence type="ECO:0000313" key="2">
    <source>
        <dbReference type="Proteomes" id="UP000573729"/>
    </source>
</evidence>
<evidence type="ECO:0000313" key="1">
    <source>
        <dbReference type="EMBL" id="MBB4666444.1"/>
    </source>
</evidence>
<reference evidence="1 2" key="1">
    <citation type="submission" date="2020-08" db="EMBL/GenBank/DDBJ databases">
        <title>Sequencing the genomes of 1000 actinobacteria strains.</title>
        <authorList>
            <person name="Klenk H.-P."/>
        </authorList>
    </citation>
    <scope>NUCLEOTIDE SEQUENCE [LARGE SCALE GENOMIC DNA]</scope>
    <source>
        <strain evidence="1 2">DSM 24947</strain>
    </source>
</reference>
<dbReference type="Proteomes" id="UP000573729">
    <property type="component" value="Unassembled WGS sequence"/>
</dbReference>
<comment type="caution">
    <text evidence="1">The sequence shown here is derived from an EMBL/GenBank/DDBJ whole genome shotgun (WGS) entry which is preliminary data.</text>
</comment>
<name>A0A7W7FKJ7_9MICO</name>
<proteinExistence type="predicted"/>
<dbReference type="Pfam" id="PF11662">
    <property type="entry name" value="DUF3263"/>
    <property type="match status" value="1"/>
</dbReference>
<dbReference type="AlphaFoldDB" id="A0A7W7FKJ7"/>
<gene>
    <name evidence="1" type="ORF">BKA24_001153</name>
</gene>
<organism evidence="1 2">
    <name type="scientific">Microbacterium marinum</name>
    <dbReference type="NCBI Taxonomy" id="421115"/>
    <lineage>
        <taxon>Bacteria</taxon>
        <taxon>Bacillati</taxon>
        <taxon>Actinomycetota</taxon>
        <taxon>Actinomycetes</taxon>
        <taxon>Micrococcales</taxon>
        <taxon>Microbacteriaceae</taxon>
        <taxon>Microbacterium</taxon>
    </lineage>
</organism>
<dbReference type="RefSeq" id="WP_184216043.1">
    <property type="nucleotide sequence ID" value="NZ_JACHMD010000001.1"/>
</dbReference>